<evidence type="ECO:0000256" key="3">
    <source>
        <dbReference type="ARBA" id="ARBA00022801"/>
    </source>
</evidence>
<evidence type="ECO:0000313" key="8">
    <source>
        <dbReference type="Proteomes" id="UP001168579"/>
    </source>
</evidence>
<keyword evidence="3 5" id="KW-0378">Hydrolase</keyword>
<reference evidence="7" key="2">
    <citation type="submission" date="2023-06" db="EMBL/GenBank/DDBJ databases">
        <authorList>
            <person name="Lucena T."/>
            <person name="Sun Q."/>
        </authorList>
    </citation>
    <scope>NUCLEOTIDE SEQUENCE</scope>
    <source>
        <strain evidence="7">CECT 8869</strain>
    </source>
</reference>
<name>A0ABT8RMN2_9FLAO</name>
<sequence length="375" mass="42633">MKNLKHWCIFLITSIVFISCNGVKVVNQNPAEKVVSQTENLKSTFTNPLLDNGADPWAIYHNGNYYYIKSEGTSIALLKTPDITDLRNAQKRTIWKAPETGDHSKNIWAPEIHFINGAWYIYVAADDGDNRNHRMFVLENTAEDPFDDSFKLKSKLKTDPNDNWAIDGSIFKHNGQFYFLWSGWERPKIENGEETQNIYIAKMSNPWTIISDRVLLSTPSFDWEKNFIYPGVWQPNAPVYVNEGPQSIIHGQKLHIVYSASGCWTPNYALGLLTMNVDGDPMNATNWSKSKEPIFSQSKENGVYGTGHNSFFKSPDGNEDWILYHANDQPTDGCSDKRSPRAQKIDWSNDDMPIIGEPFPTSIRLTKPSGTVIKK</sequence>
<evidence type="ECO:0000256" key="1">
    <source>
        <dbReference type="ARBA" id="ARBA00009865"/>
    </source>
</evidence>
<evidence type="ECO:0000256" key="5">
    <source>
        <dbReference type="RuleBase" id="RU361187"/>
    </source>
</evidence>
<proteinExistence type="inferred from homology"/>
<dbReference type="Gene3D" id="2.115.10.20">
    <property type="entry name" value="Glycosyl hydrolase domain, family 43"/>
    <property type="match status" value="1"/>
</dbReference>
<dbReference type="PIRSF" id="PIRSF025414">
    <property type="entry name" value="Alpha-L-arabinofuranosidase"/>
    <property type="match status" value="1"/>
</dbReference>
<keyword evidence="2" id="KW-0732">Signal</keyword>
<dbReference type="GO" id="GO:0016787">
    <property type="term" value="F:hydrolase activity"/>
    <property type="evidence" value="ECO:0007669"/>
    <property type="project" value="UniProtKB-KW"/>
</dbReference>
<evidence type="ECO:0000256" key="6">
    <source>
        <dbReference type="SAM" id="MobiDB-lite"/>
    </source>
</evidence>
<dbReference type="InterPro" id="IPR006710">
    <property type="entry name" value="Glyco_hydro_43"/>
</dbReference>
<dbReference type="Proteomes" id="UP001168579">
    <property type="component" value="Unassembled WGS sequence"/>
</dbReference>
<reference evidence="7" key="1">
    <citation type="journal article" date="2014" name="Int. J. Syst. Evol. Microbiol.">
        <title>Complete genome of a new Firmicutes species belonging to the dominant human colonic microbiota ('Ruminococcus bicirculans') reveals two chromosomes and a selective capacity to utilize plant glucans.</title>
        <authorList>
            <consortium name="NISC Comparative Sequencing Program"/>
            <person name="Wegmann U."/>
            <person name="Louis P."/>
            <person name="Goesmann A."/>
            <person name="Henrissat B."/>
            <person name="Duncan S.H."/>
            <person name="Flint H.J."/>
        </authorList>
    </citation>
    <scope>NUCLEOTIDE SEQUENCE</scope>
    <source>
        <strain evidence="7">CECT 8869</strain>
    </source>
</reference>
<evidence type="ECO:0000256" key="4">
    <source>
        <dbReference type="ARBA" id="ARBA00023295"/>
    </source>
</evidence>
<comment type="similarity">
    <text evidence="1 5">Belongs to the glycosyl hydrolase 43 family.</text>
</comment>
<comment type="caution">
    <text evidence="7">The sequence shown here is derived from an EMBL/GenBank/DDBJ whole genome shotgun (WGS) entry which is preliminary data.</text>
</comment>
<dbReference type="InterPro" id="IPR016828">
    <property type="entry name" value="Alpha-L-arabinofuranosidase"/>
</dbReference>
<accession>A0ABT8RMN2</accession>
<protein>
    <submittedName>
        <fullName evidence="7">Glycoside hydrolase family 43 protein</fullName>
    </submittedName>
</protein>
<organism evidence="7 8">
    <name type="scientific">Maribacter confluentis</name>
    <dbReference type="NCBI Taxonomy" id="1656093"/>
    <lineage>
        <taxon>Bacteria</taxon>
        <taxon>Pseudomonadati</taxon>
        <taxon>Bacteroidota</taxon>
        <taxon>Flavobacteriia</taxon>
        <taxon>Flavobacteriales</taxon>
        <taxon>Flavobacteriaceae</taxon>
        <taxon>Maribacter</taxon>
    </lineage>
</organism>
<dbReference type="RefSeq" id="WP_304435303.1">
    <property type="nucleotide sequence ID" value="NZ_JAUKUC010000001.1"/>
</dbReference>
<gene>
    <name evidence="7" type="ORF">Q2T41_05875</name>
</gene>
<dbReference type="SUPFAM" id="SSF75005">
    <property type="entry name" value="Arabinanase/levansucrase/invertase"/>
    <property type="match status" value="1"/>
</dbReference>
<keyword evidence="8" id="KW-1185">Reference proteome</keyword>
<dbReference type="InterPro" id="IPR023296">
    <property type="entry name" value="Glyco_hydro_beta-prop_sf"/>
</dbReference>
<dbReference type="Pfam" id="PF04616">
    <property type="entry name" value="Glyco_hydro_43"/>
    <property type="match status" value="1"/>
</dbReference>
<evidence type="ECO:0000313" key="7">
    <source>
        <dbReference type="EMBL" id="MDO1512180.1"/>
    </source>
</evidence>
<dbReference type="CDD" id="cd18820">
    <property type="entry name" value="GH43_LbAraf43-like"/>
    <property type="match status" value="1"/>
</dbReference>
<dbReference type="PANTHER" id="PTHR43817">
    <property type="entry name" value="GLYCOSYL HYDROLASE"/>
    <property type="match status" value="1"/>
</dbReference>
<feature type="region of interest" description="Disordered" evidence="6">
    <location>
        <begin position="328"/>
        <end position="353"/>
    </location>
</feature>
<dbReference type="EMBL" id="JAUKUC010000001">
    <property type="protein sequence ID" value="MDO1512180.1"/>
    <property type="molecule type" value="Genomic_DNA"/>
</dbReference>
<dbReference type="PANTHER" id="PTHR43817:SF1">
    <property type="entry name" value="HYDROLASE, FAMILY 43, PUTATIVE (AFU_ORTHOLOGUE AFUA_3G01660)-RELATED"/>
    <property type="match status" value="1"/>
</dbReference>
<keyword evidence="4 5" id="KW-0326">Glycosidase</keyword>
<evidence type="ECO:0000256" key="2">
    <source>
        <dbReference type="ARBA" id="ARBA00022729"/>
    </source>
</evidence>
<dbReference type="PROSITE" id="PS51257">
    <property type="entry name" value="PROKAR_LIPOPROTEIN"/>
    <property type="match status" value="1"/>
</dbReference>